<dbReference type="EMBL" id="JANDHW010000001">
    <property type="protein sequence ID" value="MCP9610507.1"/>
    <property type="molecule type" value="Genomic_DNA"/>
</dbReference>
<dbReference type="RefSeq" id="WP_255024988.1">
    <property type="nucleotide sequence ID" value="NZ_JANDHW010000001.1"/>
</dbReference>
<feature type="transmembrane region" description="Helical" evidence="1">
    <location>
        <begin position="29"/>
        <end position="51"/>
    </location>
</feature>
<dbReference type="Proteomes" id="UP001205603">
    <property type="component" value="Unassembled WGS sequence"/>
</dbReference>
<protein>
    <submittedName>
        <fullName evidence="2">Uncharacterized protein</fullName>
    </submittedName>
</protein>
<keyword evidence="1" id="KW-0812">Transmembrane</keyword>
<proteinExistence type="predicted"/>
<comment type="caution">
    <text evidence="2">The sequence shown here is derived from an EMBL/GenBank/DDBJ whole genome shotgun (WGS) entry which is preliminary data.</text>
</comment>
<gene>
    <name evidence="2" type="ORF">NMU02_00170</name>
</gene>
<keyword evidence="1" id="KW-1133">Transmembrane helix</keyword>
<feature type="transmembrane region" description="Helical" evidence="1">
    <location>
        <begin position="7"/>
        <end position="23"/>
    </location>
</feature>
<accession>A0ABT1MCZ2</accession>
<evidence type="ECO:0000256" key="1">
    <source>
        <dbReference type="SAM" id="Phobius"/>
    </source>
</evidence>
<organism evidence="2 3">
    <name type="scientific">Coprobacter tertius</name>
    <dbReference type="NCBI Taxonomy" id="2944915"/>
    <lineage>
        <taxon>Bacteria</taxon>
        <taxon>Pseudomonadati</taxon>
        <taxon>Bacteroidota</taxon>
        <taxon>Bacteroidia</taxon>
        <taxon>Bacteroidales</taxon>
        <taxon>Barnesiellaceae</taxon>
        <taxon>Coprobacter</taxon>
    </lineage>
</organism>
<sequence length="187" mass="22804">MKNILKVTPIFITLISFCIIYFLNLKTNVWTSFTLFFILLMFICLILIFIFERLIIKFFKSKNVWIFESVFLFIMILMYSFSQSKYYYKINDDVEWFVVILTDDSTNLESKYSFPFDKVANVCNKSIYFLNRNELFIRTPDIKNMGHSKSYTMCKKHWKDIEYVVYEIYPYKLSNFDFNEIEKKIKR</sequence>
<name>A0ABT1MCZ2_9BACT</name>
<evidence type="ECO:0000313" key="2">
    <source>
        <dbReference type="EMBL" id="MCP9610507.1"/>
    </source>
</evidence>
<reference evidence="2 3" key="1">
    <citation type="submission" date="2022-07" db="EMBL/GenBank/DDBJ databases">
        <title>Fecal culturing of patients with breast cancer.</title>
        <authorList>
            <person name="Teng N.M.Y."/>
            <person name="Kiu R."/>
            <person name="Evans R."/>
            <person name="Baker D.J."/>
            <person name="Zenner C."/>
            <person name="Robinson S.D."/>
            <person name="Hall L.J."/>
        </authorList>
    </citation>
    <scope>NUCLEOTIDE SEQUENCE [LARGE SCALE GENOMIC DNA]</scope>
    <source>
        <strain evidence="2 3">LH1063</strain>
    </source>
</reference>
<evidence type="ECO:0000313" key="3">
    <source>
        <dbReference type="Proteomes" id="UP001205603"/>
    </source>
</evidence>
<keyword evidence="1" id="KW-0472">Membrane</keyword>
<feature type="transmembrane region" description="Helical" evidence="1">
    <location>
        <begin position="63"/>
        <end position="81"/>
    </location>
</feature>
<keyword evidence="3" id="KW-1185">Reference proteome</keyword>